<dbReference type="Proteomes" id="UP000605361">
    <property type="component" value="Unassembled WGS sequence"/>
</dbReference>
<dbReference type="EMBL" id="JADOGI010000044">
    <property type="protein sequence ID" value="MBF8187401.1"/>
    <property type="molecule type" value="Genomic_DNA"/>
</dbReference>
<dbReference type="RefSeq" id="WP_195896363.1">
    <property type="nucleotide sequence ID" value="NZ_JADOGI010000044.1"/>
</dbReference>
<gene>
    <name evidence="1" type="ORF">ITP53_16995</name>
</gene>
<protein>
    <submittedName>
        <fullName evidence="1">Uncharacterized protein</fullName>
    </submittedName>
</protein>
<evidence type="ECO:0000313" key="1">
    <source>
        <dbReference type="EMBL" id="MBF8187401.1"/>
    </source>
</evidence>
<name>A0A931F0R3_9ACTN</name>
<dbReference type="AlphaFoldDB" id="A0A931F0R3"/>
<proteinExistence type="predicted"/>
<organism evidence="1 2">
    <name type="scientific">Nonomuraea cypriaca</name>
    <dbReference type="NCBI Taxonomy" id="1187855"/>
    <lineage>
        <taxon>Bacteria</taxon>
        <taxon>Bacillati</taxon>
        <taxon>Actinomycetota</taxon>
        <taxon>Actinomycetes</taxon>
        <taxon>Streptosporangiales</taxon>
        <taxon>Streptosporangiaceae</taxon>
        <taxon>Nonomuraea</taxon>
    </lineage>
</organism>
<keyword evidence="2" id="KW-1185">Reference proteome</keyword>
<comment type="caution">
    <text evidence="1">The sequence shown here is derived from an EMBL/GenBank/DDBJ whole genome shotgun (WGS) entry which is preliminary data.</text>
</comment>
<reference evidence="1" key="1">
    <citation type="submission" date="2020-11" db="EMBL/GenBank/DDBJ databases">
        <title>Whole-genome analyses of Nonomuraea sp. K274.</title>
        <authorList>
            <person name="Veyisoglu A."/>
        </authorList>
    </citation>
    <scope>NUCLEOTIDE SEQUENCE</scope>
    <source>
        <strain evidence="1">K274</strain>
    </source>
</reference>
<evidence type="ECO:0000313" key="2">
    <source>
        <dbReference type="Proteomes" id="UP000605361"/>
    </source>
</evidence>
<sequence>MKRLVAVPPHVARHKIRDIRSADHPKPPADPKVIDLRAYTGKNVILFPGPTSAA</sequence>
<accession>A0A931F0R3</accession>